<keyword evidence="6 8" id="KW-1133">Transmembrane helix</keyword>
<evidence type="ECO:0000256" key="3">
    <source>
        <dbReference type="ARBA" id="ARBA00022676"/>
    </source>
</evidence>
<evidence type="ECO:0000256" key="4">
    <source>
        <dbReference type="ARBA" id="ARBA00022679"/>
    </source>
</evidence>
<feature type="transmembrane region" description="Helical" evidence="8">
    <location>
        <begin position="170"/>
        <end position="190"/>
    </location>
</feature>
<accession>A0A846MVY1</accession>
<keyword evidence="7 8" id="KW-0472">Membrane</keyword>
<keyword evidence="3" id="KW-0328">Glycosyltransferase</keyword>
<keyword evidence="5 8" id="KW-0812">Transmembrane</keyword>
<keyword evidence="10" id="KW-1185">Reference proteome</keyword>
<dbReference type="GO" id="GO:0009103">
    <property type="term" value="P:lipopolysaccharide biosynthetic process"/>
    <property type="evidence" value="ECO:0007669"/>
    <property type="project" value="UniProtKB-ARBA"/>
</dbReference>
<evidence type="ECO:0000256" key="7">
    <source>
        <dbReference type="ARBA" id="ARBA00023136"/>
    </source>
</evidence>
<feature type="transmembrane region" description="Helical" evidence="8">
    <location>
        <begin position="109"/>
        <end position="130"/>
    </location>
</feature>
<name>A0A846MVY1_9PROT</name>
<dbReference type="InterPro" id="IPR050297">
    <property type="entry name" value="LipidA_mod_glycosyltrf_83"/>
</dbReference>
<evidence type="ECO:0000256" key="6">
    <source>
        <dbReference type="ARBA" id="ARBA00022989"/>
    </source>
</evidence>
<dbReference type="EMBL" id="JAASRM010000001">
    <property type="protein sequence ID" value="NIK87379.1"/>
    <property type="molecule type" value="Genomic_DNA"/>
</dbReference>
<evidence type="ECO:0000256" key="8">
    <source>
        <dbReference type="SAM" id="Phobius"/>
    </source>
</evidence>
<dbReference type="GO" id="GO:0005886">
    <property type="term" value="C:plasma membrane"/>
    <property type="evidence" value="ECO:0007669"/>
    <property type="project" value="UniProtKB-SubCell"/>
</dbReference>
<feature type="transmembrane region" description="Helical" evidence="8">
    <location>
        <begin position="142"/>
        <end position="161"/>
    </location>
</feature>
<feature type="transmembrane region" description="Helical" evidence="8">
    <location>
        <begin position="210"/>
        <end position="226"/>
    </location>
</feature>
<evidence type="ECO:0000313" key="10">
    <source>
        <dbReference type="Proteomes" id="UP000570514"/>
    </source>
</evidence>
<proteinExistence type="predicted"/>
<gene>
    <name evidence="9" type="ORF">FHS83_000697</name>
</gene>
<evidence type="ECO:0000313" key="9">
    <source>
        <dbReference type="EMBL" id="NIK87379.1"/>
    </source>
</evidence>
<dbReference type="PANTHER" id="PTHR33908:SF11">
    <property type="entry name" value="MEMBRANE PROTEIN"/>
    <property type="match status" value="1"/>
</dbReference>
<feature type="transmembrane region" description="Helical" evidence="8">
    <location>
        <begin position="329"/>
        <end position="350"/>
    </location>
</feature>
<feature type="transmembrane region" description="Helical" evidence="8">
    <location>
        <begin position="356"/>
        <end position="376"/>
    </location>
</feature>
<evidence type="ECO:0000256" key="1">
    <source>
        <dbReference type="ARBA" id="ARBA00004651"/>
    </source>
</evidence>
<feature type="transmembrane region" description="Helical" evidence="8">
    <location>
        <begin position="70"/>
        <end position="88"/>
    </location>
</feature>
<reference evidence="9 10" key="1">
    <citation type="submission" date="2020-03" db="EMBL/GenBank/DDBJ databases">
        <title>Genomic Encyclopedia of Type Strains, Phase IV (KMG-IV): sequencing the most valuable type-strain genomes for metagenomic binning, comparative biology and taxonomic classification.</title>
        <authorList>
            <person name="Goeker M."/>
        </authorList>
    </citation>
    <scope>NUCLEOTIDE SEQUENCE [LARGE SCALE GENOMIC DNA]</scope>
    <source>
        <strain evidence="9 10">DSM 19867</strain>
    </source>
</reference>
<comment type="subcellular location">
    <subcellularLocation>
        <location evidence="1">Cell membrane</location>
        <topology evidence="1">Multi-pass membrane protein</topology>
    </subcellularLocation>
</comment>
<dbReference type="AlphaFoldDB" id="A0A846MVY1"/>
<organism evidence="9 10">
    <name type="scientific">Rhizomicrobium palustre</name>
    <dbReference type="NCBI Taxonomy" id="189966"/>
    <lineage>
        <taxon>Bacteria</taxon>
        <taxon>Pseudomonadati</taxon>
        <taxon>Pseudomonadota</taxon>
        <taxon>Alphaproteobacteria</taxon>
        <taxon>Micropepsales</taxon>
        <taxon>Micropepsaceae</taxon>
        <taxon>Rhizomicrobium</taxon>
    </lineage>
</organism>
<comment type="caution">
    <text evidence="9">The sequence shown here is derived from an EMBL/GenBank/DDBJ whole genome shotgun (WGS) entry which is preliminary data.</text>
</comment>
<feature type="transmembrane region" description="Helical" evidence="8">
    <location>
        <begin position="238"/>
        <end position="256"/>
    </location>
</feature>
<sequence>MISLSKSLRVWLRSPLFWILLGAALLRAAGLFWGLPGADGWDDDGVAPRNFLTGLAETYTPGHHFTYPPLHMFLLALPSLPVAIYAIAHAPSLHPQDVIATITQVPYMTYFAVVARLFSIAFSLGTIVVVGKIAEVLAGKRAGLFASAALALNAALVYYGVATNLDGPSLFWASLSLYFFIRLMALHELAVVRGAALSAMAAVATKDQTYALFLLSIPAGLALWFASDAWARRFARPILAMLAKWGGVALFALLLIDGALTNPHGFAERIAFLTGPASRDYELYQSGPVGWLALLGDGMRFSSRYYPLLATALAVFGLFSAVSRKEGRAAALLPFLAILSFTLTFNFVALRSEPRFFLPQSVFLAVYIGLGLEMLLKSRPKWTQHAVQAVAGLAAGIALFACAGISAAFLADPRYDAERFMAAHFRAGDRVEIYGLNAYLPRFPAGVQLTRVGPKPLKSRNPLPHVREIKEAYGLVAARNPRYLVVPGFWVGDYLESNLTLPRTGRIVPKVGRATQLDVDARNYFGALFSGRLPYRLVRKSAYSAPLGPDINAYESLTQTVFIFERDPARTFEPVVTVPKSAETRRPEPLYGRLRPLYRFAEGNGGWPGLAFVSLGYHIEQTWGWDA</sequence>
<dbReference type="PANTHER" id="PTHR33908">
    <property type="entry name" value="MANNOSYLTRANSFERASE YKCB-RELATED"/>
    <property type="match status" value="1"/>
</dbReference>
<evidence type="ECO:0000256" key="2">
    <source>
        <dbReference type="ARBA" id="ARBA00022475"/>
    </source>
</evidence>
<keyword evidence="2" id="KW-1003">Cell membrane</keyword>
<keyword evidence="4 9" id="KW-0808">Transferase</keyword>
<evidence type="ECO:0000256" key="5">
    <source>
        <dbReference type="ARBA" id="ARBA00022692"/>
    </source>
</evidence>
<dbReference type="GO" id="GO:0016763">
    <property type="term" value="F:pentosyltransferase activity"/>
    <property type="evidence" value="ECO:0007669"/>
    <property type="project" value="TreeGrafter"/>
</dbReference>
<dbReference type="Proteomes" id="UP000570514">
    <property type="component" value="Unassembled WGS sequence"/>
</dbReference>
<feature type="transmembrane region" description="Helical" evidence="8">
    <location>
        <begin position="305"/>
        <end position="322"/>
    </location>
</feature>
<dbReference type="RefSeq" id="WP_167080935.1">
    <property type="nucleotide sequence ID" value="NZ_BAAADC010000001.1"/>
</dbReference>
<feature type="transmembrane region" description="Helical" evidence="8">
    <location>
        <begin position="388"/>
        <end position="411"/>
    </location>
</feature>
<protein>
    <submittedName>
        <fullName evidence="9">4-amino-4-deoxy-L-arabinose transferase-like glycosyltransferase</fullName>
    </submittedName>
</protein>